<sequence length="84" mass="9361">MSFPSEPHSCTGLPANCRGCLCTAKANLTLRTGWARVCCCSFQKRIAADLEERGVPYTMLYGSLEERIRIVKQVLKAGRLRTEP</sequence>
<organism evidence="1 2">
    <name type="scientific">Paenibacillus piri</name>
    <dbReference type="NCBI Taxonomy" id="2547395"/>
    <lineage>
        <taxon>Bacteria</taxon>
        <taxon>Bacillati</taxon>
        <taxon>Bacillota</taxon>
        <taxon>Bacilli</taxon>
        <taxon>Bacillales</taxon>
        <taxon>Paenibacillaceae</taxon>
        <taxon>Paenibacillus</taxon>
    </lineage>
</organism>
<dbReference type="EMBL" id="SMRT01000001">
    <property type="protein sequence ID" value="TDG00278.1"/>
    <property type="molecule type" value="Genomic_DNA"/>
</dbReference>
<dbReference type="AlphaFoldDB" id="A0A4R5KYQ9"/>
<proteinExistence type="predicted"/>
<accession>A0A4R5KYQ9</accession>
<keyword evidence="2" id="KW-1185">Reference proteome</keyword>
<name>A0A4R5KYQ9_9BACL</name>
<protein>
    <submittedName>
        <fullName evidence="1">Uncharacterized protein</fullName>
    </submittedName>
</protein>
<dbReference type="OrthoDB" id="9802794at2"/>
<evidence type="ECO:0000313" key="2">
    <source>
        <dbReference type="Proteomes" id="UP000295636"/>
    </source>
</evidence>
<evidence type="ECO:0000313" key="1">
    <source>
        <dbReference type="EMBL" id="TDG00278.1"/>
    </source>
</evidence>
<dbReference type="Proteomes" id="UP000295636">
    <property type="component" value="Unassembled WGS sequence"/>
</dbReference>
<reference evidence="1 2" key="1">
    <citation type="submission" date="2019-03" db="EMBL/GenBank/DDBJ databases">
        <title>This is whole genome sequence of Paenibacillus sp MS74 strain.</title>
        <authorList>
            <person name="Trinh H.N."/>
        </authorList>
    </citation>
    <scope>NUCLEOTIDE SEQUENCE [LARGE SCALE GENOMIC DNA]</scope>
    <source>
        <strain evidence="1 2">MS74</strain>
    </source>
</reference>
<gene>
    <name evidence="1" type="ORF">E1757_01140</name>
</gene>
<comment type="caution">
    <text evidence="1">The sequence shown here is derived from an EMBL/GenBank/DDBJ whole genome shotgun (WGS) entry which is preliminary data.</text>
</comment>